<feature type="transmembrane region" description="Helical" evidence="5">
    <location>
        <begin position="199"/>
        <end position="218"/>
    </location>
</feature>
<feature type="transmembrane region" description="Helical" evidence="5">
    <location>
        <begin position="68"/>
        <end position="89"/>
    </location>
</feature>
<evidence type="ECO:0000256" key="5">
    <source>
        <dbReference type="SAM" id="Phobius"/>
    </source>
</evidence>
<sequence length="494" mass="54464">MILAELYLMASLPILLTFGTWCSSTHYYSIHWLIIEIICITLYLLTNFNESFDQGSGQLYVADSLSQFTGAVVLASFLISLLLSIGFTSGYQHRINDFCKIEYPLIMLLAVLGIFFIISSNDFLTLYLALELSSLSLYVLSTFLPQNLYSTESGLKYFVLGSLASTIYLLGFALIYGFSGLSNFNDLGLLVGLIDEGNSTILIGLALVTFGLLFKLGAVPFHSWLIDVYDGSPTPITTFFALTPKIAIITVIVRLGWSNSNITNGVLAGGDVNWTHIFYITAILSLIVGTIGAIGQTKIKRLLAYSAVNHIGFILIAFAAGYDTNPSILAIQAIYFYYIIYLVMTANLFALILAIRQNWAIPDSISILNYLYYNNRLLAVSLALTLFSIAGIPPLAGFFSKLNLFLIAVQGKLYPLILVAVITSVIATFYYIRLIRLIFFGGSDQPEITFDNPTRQNSIILAVTLIAVVIFFFGLQNLLLLPTYNLALSVVHFA</sequence>
<feature type="transmembrane region" description="Helical" evidence="5">
    <location>
        <begin position="277"/>
        <end position="295"/>
    </location>
</feature>
<feature type="transmembrane region" description="Helical" evidence="5">
    <location>
        <begin position="376"/>
        <end position="396"/>
    </location>
</feature>
<feature type="transmembrane region" description="Helical" evidence="5">
    <location>
        <begin position="416"/>
        <end position="439"/>
    </location>
</feature>
<gene>
    <name evidence="7" type="primary">nad2</name>
</gene>
<evidence type="ECO:0000256" key="2">
    <source>
        <dbReference type="ARBA" id="ARBA00022692"/>
    </source>
</evidence>
<feature type="transmembrane region" description="Helical" evidence="5">
    <location>
        <begin position="30"/>
        <end position="48"/>
    </location>
</feature>
<dbReference type="GeneID" id="27217957"/>
<evidence type="ECO:0000256" key="1">
    <source>
        <dbReference type="ARBA" id="ARBA00004141"/>
    </source>
</evidence>
<feature type="transmembrane region" description="Helical" evidence="5">
    <location>
        <begin position="459"/>
        <end position="479"/>
    </location>
</feature>
<proteinExistence type="inferred from homology"/>
<evidence type="ECO:0000259" key="6">
    <source>
        <dbReference type="Pfam" id="PF00361"/>
    </source>
</evidence>
<accession>A0A146I697</accession>
<feature type="domain" description="NADH:quinone oxidoreductase/Mrp antiporter transmembrane" evidence="6">
    <location>
        <begin position="120"/>
        <end position="426"/>
    </location>
</feature>
<dbReference type="PANTHER" id="PTHR22773">
    <property type="entry name" value="NADH DEHYDROGENASE"/>
    <property type="match status" value="1"/>
</dbReference>
<evidence type="ECO:0000256" key="3">
    <source>
        <dbReference type="ARBA" id="ARBA00022989"/>
    </source>
</evidence>
<dbReference type="InterPro" id="IPR001750">
    <property type="entry name" value="ND/Mrp_TM"/>
</dbReference>
<reference evidence="7" key="1">
    <citation type="submission" date="2015-10" db="EMBL/GenBank/DDBJ databases">
        <title>The mitochondrial genome of Diphylleia rotans.</title>
        <authorList>
            <person name="Kamikawa R."/>
            <person name="Roger A.J."/>
        </authorList>
    </citation>
    <scope>NUCLEOTIDE SEQUENCE</scope>
    <source>
        <strain evidence="7">NIES-3764</strain>
    </source>
</reference>
<dbReference type="EMBL" id="AP015014">
    <property type="protein sequence ID" value="BAU71433.1"/>
    <property type="molecule type" value="Genomic_DNA"/>
</dbReference>
<dbReference type="RefSeq" id="YP_009245582.1">
    <property type="nucleotide sequence ID" value="NC_029886.1"/>
</dbReference>
<feature type="transmembrane region" description="Helical" evidence="5">
    <location>
        <begin position="124"/>
        <end position="145"/>
    </location>
</feature>
<feature type="transmembrane region" description="Helical" evidence="5">
    <location>
        <begin position="302"/>
        <end position="322"/>
    </location>
</feature>
<feature type="transmembrane region" description="Helical" evidence="5">
    <location>
        <begin position="239"/>
        <end position="257"/>
    </location>
</feature>
<dbReference type="Pfam" id="PF00361">
    <property type="entry name" value="Proton_antipo_M"/>
    <property type="match status" value="1"/>
</dbReference>
<organism evidence="7">
    <name type="scientific">Diphylleia rotans</name>
    <dbReference type="NCBI Taxonomy" id="190327"/>
    <lineage>
        <taxon>Eukaryota</taxon>
        <taxon>CRuMs</taxon>
        <taxon>Collodictyonidae</taxon>
        <taxon>Diphylleia</taxon>
    </lineage>
</organism>
<keyword evidence="2 5" id="KW-0812">Transmembrane</keyword>
<feature type="transmembrane region" description="Helical" evidence="5">
    <location>
        <begin position="157"/>
        <end position="179"/>
    </location>
</feature>
<evidence type="ECO:0000313" key="7">
    <source>
        <dbReference type="EMBL" id="BAU71433.1"/>
    </source>
</evidence>
<dbReference type="GO" id="GO:0042773">
    <property type="term" value="P:ATP synthesis coupled electron transport"/>
    <property type="evidence" value="ECO:0007669"/>
    <property type="project" value="InterPro"/>
</dbReference>
<dbReference type="HAMAP" id="MF_00445">
    <property type="entry name" value="NDH1_NuoN_1"/>
    <property type="match status" value="1"/>
</dbReference>
<geneLocation type="mitochondrion" evidence="7"/>
<dbReference type="NCBIfam" id="TIGR01770">
    <property type="entry name" value="NDH_I_N"/>
    <property type="match status" value="1"/>
</dbReference>
<keyword evidence="4 5" id="KW-0472">Membrane</keyword>
<dbReference type="InterPro" id="IPR010096">
    <property type="entry name" value="NADH-Q_OxRdtase_suN/2"/>
</dbReference>
<keyword evidence="3 5" id="KW-1133">Transmembrane helix</keyword>
<name>A0A146I697_9EUKA</name>
<evidence type="ECO:0000256" key="4">
    <source>
        <dbReference type="ARBA" id="ARBA00023136"/>
    </source>
</evidence>
<dbReference type="AlphaFoldDB" id="A0A146I697"/>
<protein>
    <submittedName>
        <fullName evidence="7">NADH dehydrogenase subunit 2</fullName>
    </submittedName>
</protein>
<dbReference type="GO" id="GO:0016020">
    <property type="term" value="C:membrane"/>
    <property type="evidence" value="ECO:0007669"/>
    <property type="project" value="UniProtKB-SubCell"/>
</dbReference>
<dbReference type="GO" id="GO:0008137">
    <property type="term" value="F:NADH dehydrogenase (ubiquinone) activity"/>
    <property type="evidence" value="ECO:0007669"/>
    <property type="project" value="InterPro"/>
</dbReference>
<comment type="subcellular location">
    <subcellularLocation>
        <location evidence="1">Membrane</location>
        <topology evidence="1">Multi-pass membrane protein</topology>
    </subcellularLocation>
</comment>
<feature type="transmembrane region" description="Helical" evidence="5">
    <location>
        <begin position="334"/>
        <end position="355"/>
    </location>
</feature>
<keyword evidence="7" id="KW-0496">Mitochondrion</keyword>
<feature type="transmembrane region" description="Helical" evidence="5">
    <location>
        <begin position="101"/>
        <end position="118"/>
    </location>
</feature>